<evidence type="ECO:0000256" key="1">
    <source>
        <dbReference type="ARBA" id="ARBA00005437"/>
    </source>
</evidence>
<dbReference type="InterPro" id="IPR005552">
    <property type="entry name" value="Scramblase"/>
</dbReference>
<dbReference type="InterPro" id="IPR025659">
    <property type="entry name" value="Tubby-like_C"/>
</dbReference>
<dbReference type="PANTHER" id="PTHR23248:SF9">
    <property type="entry name" value="PHOSPHOLIPID SCRAMBLASE"/>
    <property type="match status" value="1"/>
</dbReference>
<dbReference type="Pfam" id="PF04525">
    <property type="entry name" value="LOR"/>
    <property type="match status" value="1"/>
</dbReference>
<gene>
    <name evidence="2" type="ORF">ACFFVD_12470</name>
</gene>
<reference evidence="2 3" key="1">
    <citation type="submission" date="2024-09" db="EMBL/GenBank/DDBJ databases">
        <authorList>
            <person name="Sun Q."/>
            <person name="Mori K."/>
        </authorList>
    </citation>
    <scope>NUCLEOTIDE SEQUENCE [LARGE SCALE GENOMIC DNA]</scope>
    <source>
        <strain evidence="2 3">CCM 7659</strain>
    </source>
</reference>
<proteinExistence type="inferred from homology"/>
<sequence>MSGLMSNVLVFQQTSNFVKNDFAIMDGQGTQIGHVETGGSTLARMFAGSRELTVFEGPGNPVIQVKDTYTLGRERMEIYDGHGQPLASLVRRLALFGTRISLDLQGEELELSGNIWGFEFQINGPMGAMGTVSREWSGLGNAFLGMSTYSLRLAENLTAPQRHAIIGAVLALDLIREKRSRNS</sequence>
<comment type="caution">
    <text evidence="2">The sequence shown here is derived from an EMBL/GenBank/DDBJ whole genome shotgun (WGS) entry which is preliminary data.</text>
</comment>
<dbReference type="Gene3D" id="2.40.160.200">
    <property type="entry name" value="LURP1-related"/>
    <property type="match status" value="1"/>
</dbReference>
<comment type="similarity">
    <text evidence="1">Belongs to the LOR family.</text>
</comment>
<dbReference type="RefSeq" id="WP_182631600.1">
    <property type="nucleotide sequence ID" value="NZ_JAALDM010000066.1"/>
</dbReference>
<accession>A0ABV5JSG0</accession>
<evidence type="ECO:0000313" key="2">
    <source>
        <dbReference type="EMBL" id="MFB9260619.1"/>
    </source>
</evidence>
<protein>
    <submittedName>
        <fullName evidence="2">LURP-one-related/scramblase family protein</fullName>
    </submittedName>
</protein>
<dbReference type="Proteomes" id="UP001589700">
    <property type="component" value="Unassembled WGS sequence"/>
</dbReference>
<name>A0ABV5JSG0_9ACTN</name>
<dbReference type="InterPro" id="IPR038595">
    <property type="entry name" value="LOR_sf"/>
</dbReference>
<dbReference type="EMBL" id="JBHMDY010000006">
    <property type="protein sequence ID" value="MFB9260619.1"/>
    <property type="molecule type" value="Genomic_DNA"/>
</dbReference>
<dbReference type="SUPFAM" id="SSF54518">
    <property type="entry name" value="Tubby C-terminal domain-like"/>
    <property type="match status" value="1"/>
</dbReference>
<evidence type="ECO:0000313" key="3">
    <source>
        <dbReference type="Proteomes" id="UP001589700"/>
    </source>
</evidence>
<keyword evidence="3" id="KW-1185">Reference proteome</keyword>
<dbReference type="InterPro" id="IPR007612">
    <property type="entry name" value="LOR"/>
</dbReference>
<organism evidence="2 3">
    <name type="scientific">Dietzia aerolata</name>
    <dbReference type="NCBI Taxonomy" id="595984"/>
    <lineage>
        <taxon>Bacteria</taxon>
        <taxon>Bacillati</taxon>
        <taxon>Actinomycetota</taxon>
        <taxon>Actinomycetes</taxon>
        <taxon>Mycobacteriales</taxon>
        <taxon>Dietziaceae</taxon>
        <taxon>Dietzia</taxon>
    </lineage>
</organism>
<dbReference type="PANTHER" id="PTHR23248">
    <property type="entry name" value="PHOSPHOLIPID SCRAMBLASE-RELATED"/>
    <property type="match status" value="1"/>
</dbReference>